<organism evidence="15 16">
    <name type="scientific">Primorskyibacter flagellatus</name>
    <dbReference type="NCBI Taxonomy" id="1387277"/>
    <lineage>
        <taxon>Bacteria</taxon>
        <taxon>Pseudomonadati</taxon>
        <taxon>Pseudomonadota</taxon>
        <taxon>Alphaproteobacteria</taxon>
        <taxon>Rhodobacterales</taxon>
        <taxon>Roseobacteraceae</taxon>
        <taxon>Primorskyibacter</taxon>
    </lineage>
</organism>
<dbReference type="FunFam" id="2.40.180.10:FF:000001">
    <property type="entry name" value="Catalase"/>
    <property type="match status" value="1"/>
</dbReference>
<comment type="similarity">
    <text evidence="3">Belongs to the catalase family.</text>
</comment>
<evidence type="ECO:0000256" key="13">
    <source>
        <dbReference type="PIRSR" id="PIRSR038928-2"/>
    </source>
</evidence>
<comment type="catalytic activity">
    <reaction evidence="11">
        <text>2 H2O2 = O2 + 2 H2O</text>
        <dbReference type="Rhea" id="RHEA:20309"/>
        <dbReference type="ChEBI" id="CHEBI:15377"/>
        <dbReference type="ChEBI" id="CHEBI:15379"/>
        <dbReference type="ChEBI" id="CHEBI:16240"/>
        <dbReference type="EC" id="1.11.1.6"/>
    </reaction>
</comment>
<evidence type="ECO:0000256" key="11">
    <source>
        <dbReference type="ARBA" id="ARBA00049254"/>
    </source>
</evidence>
<dbReference type="InterPro" id="IPR010582">
    <property type="entry name" value="Catalase_immune_responsive"/>
</dbReference>
<reference evidence="15 16" key="1">
    <citation type="submission" date="2017-04" db="EMBL/GenBank/DDBJ databases">
        <authorList>
            <person name="Afonso C.L."/>
            <person name="Miller P.J."/>
            <person name="Scott M.A."/>
            <person name="Spackman E."/>
            <person name="Goraichik I."/>
            <person name="Dimitrov K.M."/>
            <person name="Suarez D.L."/>
            <person name="Swayne D.E."/>
        </authorList>
    </citation>
    <scope>NUCLEOTIDE SEQUENCE [LARGE SCALE GENOMIC DNA]</scope>
    <source>
        <strain evidence="15 16">CGMCC 1.12644</strain>
    </source>
</reference>
<evidence type="ECO:0000256" key="10">
    <source>
        <dbReference type="ARBA" id="ARBA00023324"/>
    </source>
</evidence>
<dbReference type="AlphaFoldDB" id="A0A1W2EII8"/>
<dbReference type="PANTHER" id="PTHR11465">
    <property type="entry name" value="CATALASE"/>
    <property type="match status" value="1"/>
</dbReference>
<evidence type="ECO:0000256" key="7">
    <source>
        <dbReference type="ARBA" id="ARBA00022723"/>
    </source>
</evidence>
<proteinExistence type="inferred from homology"/>
<dbReference type="EMBL" id="FWYD01000030">
    <property type="protein sequence ID" value="SMD09504.1"/>
    <property type="molecule type" value="Genomic_DNA"/>
</dbReference>
<dbReference type="InterPro" id="IPR011614">
    <property type="entry name" value="Catalase_core"/>
</dbReference>
<dbReference type="InterPro" id="IPR018028">
    <property type="entry name" value="Catalase"/>
</dbReference>
<dbReference type="PANTHER" id="PTHR11465:SF9">
    <property type="entry name" value="CATALASE"/>
    <property type="match status" value="1"/>
</dbReference>
<protein>
    <recommendedName>
        <fullName evidence="4">catalase</fullName>
        <ecNumber evidence="4">1.11.1.6</ecNumber>
    </recommendedName>
</protein>
<dbReference type="STRING" id="1387277.SAMN06295998_1308"/>
<dbReference type="Pfam" id="PF00199">
    <property type="entry name" value="Catalase"/>
    <property type="match status" value="1"/>
</dbReference>
<dbReference type="Proteomes" id="UP000192330">
    <property type="component" value="Unassembled WGS sequence"/>
</dbReference>
<comment type="function">
    <text evidence="2">Decomposes hydrogen peroxide into water and oxygen; serves to protect cells from the toxic effects of hydrogen peroxide.</text>
</comment>
<dbReference type="CDD" id="cd08156">
    <property type="entry name" value="catalase_clade_3"/>
    <property type="match status" value="1"/>
</dbReference>
<evidence type="ECO:0000256" key="12">
    <source>
        <dbReference type="PIRSR" id="PIRSR038928-1"/>
    </source>
</evidence>
<dbReference type="GO" id="GO:0046872">
    <property type="term" value="F:metal ion binding"/>
    <property type="evidence" value="ECO:0007669"/>
    <property type="project" value="UniProtKB-KW"/>
</dbReference>
<name>A0A1W2EII8_9RHOB</name>
<dbReference type="InterPro" id="IPR024711">
    <property type="entry name" value="Catalase_clade1/3"/>
</dbReference>
<evidence type="ECO:0000256" key="5">
    <source>
        <dbReference type="ARBA" id="ARBA00022559"/>
    </source>
</evidence>
<sequence>MTDDAKKPTTTDAGIPVASDEHSLTIGADGPIVLHDHYLIEQMAQFNRERIPERQPHAKGAGAFGHFEVTQDVSKYTKAALFQPGTKTDTLIRFSTVAGEQGSPDTWRDPRGFSLKFYTSEGNYDMVGNNTPIFFLRDPMKFQHFIRSQKRRADSGLRDHDMQWDFWTLSQESAHQVTWLMGDRGIPKTWRHMDGFSSHTYMWVNADGEKFWVKYHFKTDQGNDFLTQEEADRLAGTDGDYHRRDLFNSIRDGNYPSWTLKMQIMPFEDARTYRFNPFDLTKVWPHADYPLIEVGRLTLDRNPTDFHTEIEQAAFEPSNLVRGIGLSPDKMLLGRGFSYSDAHRARLGANYKQIPVNRPKSPVHSYSKDGAMRVENVSDPVYAPNSYGGPAADPSLTDDAGLWYADGDMVRQAYTLREDDDDWGQAGTLVRDVLDDAARDRLVSNVVGHLKDGVSEKVLKRAFEYWRNVDETLGERIEKGVGEG</sequence>
<dbReference type="PRINTS" id="PR00067">
    <property type="entry name" value="CATALASE"/>
</dbReference>
<keyword evidence="9 13" id="KW-0408">Iron</keyword>
<feature type="binding site" description="axial binding residue" evidence="13">
    <location>
        <position position="339"/>
    </location>
    <ligand>
        <name>heme</name>
        <dbReference type="ChEBI" id="CHEBI:30413"/>
    </ligand>
    <ligandPart>
        <name>Fe</name>
        <dbReference type="ChEBI" id="CHEBI:18248"/>
    </ligandPart>
</feature>
<evidence type="ECO:0000313" key="16">
    <source>
        <dbReference type="Proteomes" id="UP000192330"/>
    </source>
</evidence>
<dbReference type="GO" id="GO:0004096">
    <property type="term" value="F:catalase activity"/>
    <property type="evidence" value="ECO:0007669"/>
    <property type="project" value="UniProtKB-EC"/>
</dbReference>
<dbReference type="GO" id="GO:0005737">
    <property type="term" value="C:cytoplasm"/>
    <property type="evidence" value="ECO:0007669"/>
    <property type="project" value="TreeGrafter"/>
</dbReference>
<feature type="domain" description="Catalase core" evidence="14">
    <location>
        <begin position="10"/>
        <end position="391"/>
    </location>
</feature>
<dbReference type="GO" id="GO:0042744">
    <property type="term" value="P:hydrogen peroxide catabolic process"/>
    <property type="evidence" value="ECO:0007669"/>
    <property type="project" value="UniProtKB-KW"/>
</dbReference>
<evidence type="ECO:0000256" key="1">
    <source>
        <dbReference type="ARBA" id="ARBA00001971"/>
    </source>
</evidence>
<dbReference type="Pfam" id="PF06628">
    <property type="entry name" value="Catalase-rel"/>
    <property type="match status" value="1"/>
</dbReference>
<keyword evidence="8" id="KW-0560">Oxidoreductase</keyword>
<evidence type="ECO:0000256" key="8">
    <source>
        <dbReference type="ARBA" id="ARBA00023002"/>
    </source>
</evidence>
<dbReference type="GO" id="GO:0020037">
    <property type="term" value="F:heme binding"/>
    <property type="evidence" value="ECO:0007669"/>
    <property type="project" value="InterPro"/>
</dbReference>
<dbReference type="SMART" id="SM01060">
    <property type="entry name" value="Catalase"/>
    <property type="match status" value="1"/>
</dbReference>
<evidence type="ECO:0000259" key="14">
    <source>
        <dbReference type="SMART" id="SM01060"/>
    </source>
</evidence>
<keyword evidence="7 13" id="KW-0479">Metal-binding</keyword>
<dbReference type="InterPro" id="IPR040333">
    <property type="entry name" value="Catalase_3"/>
</dbReference>
<dbReference type="Gene3D" id="2.40.180.10">
    <property type="entry name" value="Catalase core domain"/>
    <property type="match status" value="1"/>
</dbReference>
<keyword evidence="16" id="KW-1185">Reference proteome</keyword>
<dbReference type="PROSITE" id="PS00438">
    <property type="entry name" value="CATALASE_2"/>
    <property type="match status" value="1"/>
</dbReference>
<keyword evidence="10" id="KW-0376">Hydrogen peroxide</keyword>
<evidence type="ECO:0000256" key="3">
    <source>
        <dbReference type="ARBA" id="ARBA00005329"/>
    </source>
</evidence>
<dbReference type="EC" id="1.11.1.6" evidence="4"/>
<feature type="active site" evidence="12">
    <location>
        <position position="57"/>
    </location>
</feature>
<keyword evidence="5" id="KW-0575">Peroxidase</keyword>
<dbReference type="OrthoDB" id="9761719at2"/>
<dbReference type="PIRSF" id="PIRSF038928">
    <property type="entry name" value="Catalase_clade1-3"/>
    <property type="match status" value="1"/>
</dbReference>
<dbReference type="GO" id="GO:0042542">
    <property type="term" value="P:response to hydrogen peroxide"/>
    <property type="evidence" value="ECO:0007669"/>
    <property type="project" value="TreeGrafter"/>
</dbReference>
<evidence type="ECO:0000256" key="6">
    <source>
        <dbReference type="ARBA" id="ARBA00022617"/>
    </source>
</evidence>
<dbReference type="SUPFAM" id="SSF56634">
    <property type="entry name" value="Heme-dependent catalase-like"/>
    <property type="match status" value="1"/>
</dbReference>
<evidence type="ECO:0000256" key="4">
    <source>
        <dbReference type="ARBA" id="ARBA00012314"/>
    </source>
</evidence>
<feature type="active site" evidence="12">
    <location>
        <position position="129"/>
    </location>
</feature>
<dbReference type="InterPro" id="IPR020835">
    <property type="entry name" value="Catalase_sf"/>
</dbReference>
<evidence type="ECO:0000313" key="15">
    <source>
        <dbReference type="EMBL" id="SMD09504.1"/>
    </source>
</evidence>
<comment type="cofactor">
    <cofactor evidence="1 13">
        <name>heme</name>
        <dbReference type="ChEBI" id="CHEBI:30413"/>
    </cofactor>
</comment>
<gene>
    <name evidence="15" type="ORF">SAMN06295998_1308</name>
</gene>
<dbReference type="InterPro" id="IPR024708">
    <property type="entry name" value="Catalase_AS"/>
</dbReference>
<evidence type="ECO:0000256" key="9">
    <source>
        <dbReference type="ARBA" id="ARBA00023004"/>
    </source>
</evidence>
<dbReference type="RefSeq" id="WP_084354968.1">
    <property type="nucleotide sequence ID" value="NZ_FWYD01000030.1"/>
</dbReference>
<dbReference type="PROSITE" id="PS51402">
    <property type="entry name" value="CATALASE_3"/>
    <property type="match status" value="1"/>
</dbReference>
<keyword evidence="6 13" id="KW-0349">Heme</keyword>
<evidence type="ECO:0000256" key="2">
    <source>
        <dbReference type="ARBA" id="ARBA00002974"/>
    </source>
</evidence>
<accession>A0A1W2EII8</accession>